<name>A0AAW2FSG0_9HYME</name>
<sequence length="112" mass="13033">MSSSIIDVSAGFTFCLSDGRTSWELHVNLALQNCRCDASHKSWHRLARKHLLWRLKRVFIKTSARNFAVEARSGEKKNRLFLSLSLSLFFLVNSSKFIPKFYYTAFQLTWPT</sequence>
<dbReference type="AlphaFoldDB" id="A0AAW2FSG0"/>
<dbReference type="EMBL" id="JADYXP020000008">
    <property type="protein sequence ID" value="KAL0118160.1"/>
    <property type="molecule type" value="Genomic_DNA"/>
</dbReference>
<comment type="caution">
    <text evidence="1">The sequence shown here is derived from an EMBL/GenBank/DDBJ whole genome shotgun (WGS) entry which is preliminary data.</text>
</comment>
<dbReference type="Proteomes" id="UP001430953">
    <property type="component" value="Unassembled WGS sequence"/>
</dbReference>
<keyword evidence="2" id="KW-1185">Reference proteome</keyword>
<protein>
    <submittedName>
        <fullName evidence="1">Uncharacterized protein</fullName>
    </submittedName>
</protein>
<proteinExistence type="predicted"/>
<accession>A0AAW2FSG0</accession>
<gene>
    <name evidence="1" type="ORF">PUN28_009077</name>
</gene>
<reference evidence="1 2" key="1">
    <citation type="submission" date="2023-03" db="EMBL/GenBank/DDBJ databases">
        <title>High recombination rates correlate with genetic variation in Cardiocondyla obscurior ants.</title>
        <authorList>
            <person name="Errbii M."/>
        </authorList>
    </citation>
    <scope>NUCLEOTIDE SEQUENCE [LARGE SCALE GENOMIC DNA]</scope>
    <source>
        <strain evidence="1">Alpha-2009</strain>
        <tissue evidence="1">Whole body</tissue>
    </source>
</reference>
<evidence type="ECO:0000313" key="2">
    <source>
        <dbReference type="Proteomes" id="UP001430953"/>
    </source>
</evidence>
<organism evidence="1 2">
    <name type="scientific">Cardiocondyla obscurior</name>
    <dbReference type="NCBI Taxonomy" id="286306"/>
    <lineage>
        <taxon>Eukaryota</taxon>
        <taxon>Metazoa</taxon>
        <taxon>Ecdysozoa</taxon>
        <taxon>Arthropoda</taxon>
        <taxon>Hexapoda</taxon>
        <taxon>Insecta</taxon>
        <taxon>Pterygota</taxon>
        <taxon>Neoptera</taxon>
        <taxon>Endopterygota</taxon>
        <taxon>Hymenoptera</taxon>
        <taxon>Apocrita</taxon>
        <taxon>Aculeata</taxon>
        <taxon>Formicoidea</taxon>
        <taxon>Formicidae</taxon>
        <taxon>Myrmicinae</taxon>
        <taxon>Cardiocondyla</taxon>
    </lineage>
</organism>
<evidence type="ECO:0000313" key="1">
    <source>
        <dbReference type="EMBL" id="KAL0118160.1"/>
    </source>
</evidence>